<evidence type="ECO:0000313" key="3">
    <source>
        <dbReference type="Proteomes" id="UP000704341"/>
    </source>
</evidence>
<dbReference type="PANTHER" id="PTHR30283:SF4">
    <property type="entry name" value="PEROXIDE STRESS RESISTANCE PROTEIN YAAA"/>
    <property type="match status" value="1"/>
</dbReference>
<comment type="similarity">
    <text evidence="1">Belongs to the UPF0246 family.</text>
</comment>
<organism evidence="2 3">
    <name type="scientific">Limosilactobacillus walteri</name>
    <dbReference type="NCBI Taxonomy" id="2268022"/>
    <lineage>
        <taxon>Bacteria</taxon>
        <taxon>Bacillati</taxon>
        <taxon>Bacillota</taxon>
        <taxon>Bacilli</taxon>
        <taxon>Lactobacillales</taxon>
        <taxon>Lactobacillaceae</taxon>
        <taxon>Limosilactobacillus</taxon>
    </lineage>
</organism>
<dbReference type="InterPro" id="IPR005583">
    <property type="entry name" value="YaaA"/>
</dbReference>
<protein>
    <recommendedName>
        <fullName evidence="1">UPF0246 protein DTK66_04500</fullName>
    </recommendedName>
</protein>
<sequence>MIKVKIIIAPARTMQVDTDSLPYHDLPQFLGQTKKIYQWMKTLSYDEVHKVWGNCSTRLAMKNYQWLHEMNLERHLTPAIIAFTGLQYQYMAPDVFSATGLDYVQQNLRILSGFYGLLRPFDGIVPYRLGMGDNVSFDGYDNLYQFWGNRLYQSLYRNNNLVLDLASVEYEKAITPYLRPDDQFIKCIFGEMIDGKIKQKATLAKMARGNMVRYLAENQIKTIAGVKKFNVGGYRYRDDLSSPSSLVYELIK</sequence>
<keyword evidence="3" id="KW-1185">Reference proteome</keyword>
<dbReference type="PANTHER" id="PTHR30283">
    <property type="entry name" value="PEROXIDE STRESS RESPONSE PROTEIN YAAA"/>
    <property type="match status" value="1"/>
</dbReference>
<evidence type="ECO:0000256" key="1">
    <source>
        <dbReference type="HAMAP-Rule" id="MF_00652"/>
    </source>
</evidence>
<evidence type="ECO:0000313" key="2">
    <source>
        <dbReference type="EMBL" id="MBD5806378.1"/>
    </source>
</evidence>
<comment type="caution">
    <text evidence="2">The sequence shown here is derived from an EMBL/GenBank/DDBJ whole genome shotgun (WGS) entry which is preliminary data.</text>
</comment>
<dbReference type="Pfam" id="PF03883">
    <property type="entry name" value="H2O2_YaaD"/>
    <property type="match status" value="1"/>
</dbReference>
<name>A0ABR8P6R4_9LACO</name>
<dbReference type="Proteomes" id="UP000704341">
    <property type="component" value="Unassembled WGS sequence"/>
</dbReference>
<gene>
    <name evidence="2" type="ORF">DTK66_04500</name>
</gene>
<reference evidence="2 3" key="1">
    <citation type="submission" date="2018-07" db="EMBL/GenBank/DDBJ databases">
        <title>Phylogenomic Insights into understanding Host Adaptation of Lactobacillus reuteri by a novel species, Lactobacillus spp. M31.</title>
        <authorList>
            <person name="Sharma S."/>
            <person name="Patil P."/>
            <person name="Korpole S."/>
            <person name="Patil P.B."/>
        </authorList>
    </citation>
    <scope>NUCLEOTIDE SEQUENCE [LARGE SCALE GENOMIC DNA]</scope>
    <source>
        <strain evidence="2 3">M31</strain>
    </source>
</reference>
<proteinExistence type="inferred from homology"/>
<dbReference type="HAMAP" id="MF_00652">
    <property type="entry name" value="UPF0246"/>
    <property type="match status" value="1"/>
</dbReference>
<dbReference type="NCBIfam" id="NF002543">
    <property type="entry name" value="PRK02101.1-4"/>
    <property type="match status" value="1"/>
</dbReference>
<dbReference type="EMBL" id="QORN01000017">
    <property type="protein sequence ID" value="MBD5806378.1"/>
    <property type="molecule type" value="Genomic_DNA"/>
</dbReference>
<accession>A0ABR8P6R4</accession>